<evidence type="ECO:0000313" key="2">
    <source>
        <dbReference type="EMBL" id="PLS02834.1"/>
    </source>
</evidence>
<feature type="transmembrane region" description="Helical" evidence="1">
    <location>
        <begin position="12"/>
        <end position="36"/>
    </location>
</feature>
<keyword evidence="1" id="KW-0812">Transmembrane</keyword>
<gene>
    <name evidence="2" type="ORF">CVD27_16720</name>
</gene>
<keyword evidence="1" id="KW-1133">Transmembrane helix</keyword>
<dbReference type="InterPro" id="IPR036259">
    <property type="entry name" value="MFS_trans_sf"/>
</dbReference>
<dbReference type="RefSeq" id="WP_101649032.1">
    <property type="nucleotide sequence ID" value="NZ_PGVE01000064.1"/>
</dbReference>
<sequence length="70" mass="7653">MEKGPQEYFGRVVGLRTILASVVKITSALSTGFLITKVGVNNIFLLFALFLVASFFTVKGLNKVYIPNLS</sequence>
<accession>A0A2N5HBF5</accession>
<keyword evidence="1" id="KW-0472">Membrane</keyword>
<organism evidence="2 3">
    <name type="scientific">Neobacillus cucumis</name>
    <dbReference type="NCBI Taxonomy" id="1740721"/>
    <lineage>
        <taxon>Bacteria</taxon>
        <taxon>Bacillati</taxon>
        <taxon>Bacillota</taxon>
        <taxon>Bacilli</taxon>
        <taxon>Bacillales</taxon>
        <taxon>Bacillaceae</taxon>
        <taxon>Neobacillus</taxon>
    </lineage>
</organism>
<dbReference type="Proteomes" id="UP000234950">
    <property type="component" value="Unassembled WGS sequence"/>
</dbReference>
<name>A0A2N5HBF5_9BACI</name>
<dbReference type="SUPFAM" id="SSF103473">
    <property type="entry name" value="MFS general substrate transporter"/>
    <property type="match status" value="1"/>
</dbReference>
<dbReference type="AlphaFoldDB" id="A0A2N5HBF5"/>
<keyword evidence="3" id="KW-1185">Reference proteome</keyword>
<proteinExistence type="predicted"/>
<feature type="transmembrane region" description="Helical" evidence="1">
    <location>
        <begin position="42"/>
        <end position="61"/>
    </location>
</feature>
<dbReference type="EMBL" id="PGVE01000064">
    <property type="protein sequence ID" value="PLS02834.1"/>
    <property type="molecule type" value="Genomic_DNA"/>
</dbReference>
<reference evidence="2 3" key="1">
    <citation type="submission" date="2017-11" db="EMBL/GenBank/DDBJ databases">
        <title>Comparitive Functional Genomics of Dry Heat Resistant strains isolated from the Viking Spacecraft.</title>
        <authorList>
            <person name="Seuylemezian A."/>
            <person name="Cooper K."/>
            <person name="Vaishampayan P."/>
        </authorList>
    </citation>
    <scope>NUCLEOTIDE SEQUENCE [LARGE SCALE GENOMIC DNA]</scope>
    <source>
        <strain evidence="2 3">V32-6</strain>
    </source>
</reference>
<comment type="caution">
    <text evidence="2">The sequence shown here is derived from an EMBL/GenBank/DDBJ whole genome shotgun (WGS) entry which is preliminary data.</text>
</comment>
<dbReference type="OrthoDB" id="2835569at2"/>
<evidence type="ECO:0000313" key="3">
    <source>
        <dbReference type="Proteomes" id="UP000234950"/>
    </source>
</evidence>
<protein>
    <submittedName>
        <fullName evidence="2">Uncharacterized protein</fullName>
    </submittedName>
</protein>
<evidence type="ECO:0000256" key="1">
    <source>
        <dbReference type="SAM" id="Phobius"/>
    </source>
</evidence>